<name>A0A9W9JWN0_9EURO</name>
<reference evidence="1" key="1">
    <citation type="submission" date="2022-11" db="EMBL/GenBank/DDBJ databases">
        <authorList>
            <person name="Petersen C."/>
        </authorList>
    </citation>
    <scope>NUCLEOTIDE SEQUENCE</scope>
    <source>
        <strain evidence="1">IBT 34128</strain>
    </source>
</reference>
<dbReference type="RefSeq" id="XP_056507622.1">
    <property type="nucleotide sequence ID" value="XM_056659329.1"/>
</dbReference>
<evidence type="ECO:0000313" key="1">
    <source>
        <dbReference type="EMBL" id="KAJ5084225.1"/>
    </source>
</evidence>
<proteinExistence type="predicted"/>
<protein>
    <submittedName>
        <fullName evidence="1">Uncharacterized protein</fullName>
    </submittedName>
</protein>
<dbReference type="EMBL" id="JAPMSZ010000011">
    <property type="protein sequence ID" value="KAJ5084225.1"/>
    <property type="molecule type" value="Genomic_DNA"/>
</dbReference>
<comment type="caution">
    <text evidence="1">The sequence shown here is derived from an EMBL/GenBank/DDBJ whole genome shotgun (WGS) entry which is preliminary data.</text>
</comment>
<organism evidence="1 2">
    <name type="scientific">Penicillium alfredii</name>
    <dbReference type="NCBI Taxonomy" id="1506179"/>
    <lineage>
        <taxon>Eukaryota</taxon>
        <taxon>Fungi</taxon>
        <taxon>Dikarya</taxon>
        <taxon>Ascomycota</taxon>
        <taxon>Pezizomycotina</taxon>
        <taxon>Eurotiomycetes</taxon>
        <taxon>Eurotiomycetidae</taxon>
        <taxon>Eurotiales</taxon>
        <taxon>Aspergillaceae</taxon>
        <taxon>Penicillium</taxon>
    </lineage>
</organism>
<gene>
    <name evidence="1" type="ORF">NUU61_008804</name>
</gene>
<evidence type="ECO:0000313" key="2">
    <source>
        <dbReference type="Proteomes" id="UP001141434"/>
    </source>
</evidence>
<dbReference type="GeneID" id="81398498"/>
<keyword evidence="2" id="KW-1185">Reference proteome</keyword>
<reference evidence="1" key="2">
    <citation type="journal article" date="2023" name="IMA Fungus">
        <title>Comparative genomic study of the Penicillium genus elucidates a diverse pangenome and 15 lateral gene transfer events.</title>
        <authorList>
            <person name="Petersen C."/>
            <person name="Sorensen T."/>
            <person name="Nielsen M.R."/>
            <person name="Sondergaard T.E."/>
            <person name="Sorensen J.L."/>
            <person name="Fitzpatrick D.A."/>
            <person name="Frisvad J.C."/>
            <person name="Nielsen K.L."/>
        </authorList>
    </citation>
    <scope>NUCLEOTIDE SEQUENCE</scope>
    <source>
        <strain evidence="1">IBT 34128</strain>
    </source>
</reference>
<dbReference type="Proteomes" id="UP001141434">
    <property type="component" value="Unassembled WGS sequence"/>
</dbReference>
<dbReference type="AlphaFoldDB" id="A0A9W9JWN0"/>
<sequence>MSHKPRSILRAQNPMRKFNHAISSQGLIQESLQTVGLRIPDGSRAGHHEHGASVCQRSDHPRKSIAEAAVGGDKGHAQFLGYFCVALGCLKGGGFVAGIDEPDLISLRSLLGRYRDVRRGCRRRRQR</sequence>
<accession>A0A9W9JWN0</accession>